<protein>
    <submittedName>
        <fullName evidence="1">Uncharacterized protein</fullName>
    </submittedName>
</protein>
<dbReference type="RefSeq" id="XP_025464272.1">
    <property type="nucleotide sequence ID" value="XM_025615905.1"/>
</dbReference>
<dbReference type="GeneID" id="37118048"/>
<dbReference type="Proteomes" id="UP000246702">
    <property type="component" value="Unassembled WGS sequence"/>
</dbReference>
<gene>
    <name evidence="1" type="ORF">BO94DRAFT_588777</name>
</gene>
<evidence type="ECO:0000313" key="1">
    <source>
        <dbReference type="EMBL" id="PWY76459.1"/>
    </source>
</evidence>
<keyword evidence="2" id="KW-1185">Reference proteome</keyword>
<sequence>MIAGTALEDKAATLEDWSGLLEDAMVSRTWDDEDFVGTSVALDECETAEGDTSSIIIEDDVSGLWEDEAFIEVSGTTLEEDNVATWEDSASVLEEVIESEACDEDVFVGEINAALEGDTVTADDGVIVSGMGDEASVVLSDITDKVLGEAAFAEEDSAGVIGSTRVEWDVDGAGTTALELDSGSVVVCAA</sequence>
<evidence type="ECO:0000313" key="2">
    <source>
        <dbReference type="Proteomes" id="UP000246702"/>
    </source>
</evidence>
<reference evidence="1 2" key="1">
    <citation type="submission" date="2016-12" db="EMBL/GenBank/DDBJ databases">
        <title>The genomes of Aspergillus section Nigri reveals drivers in fungal speciation.</title>
        <authorList>
            <consortium name="DOE Joint Genome Institute"/>
            <person name="Vesth T.C."/>
            <person name="Nybo J."/>
            <person name="Theobald S."/>
            <person name="Brandl J."/>
            <person name="Frisvad J.C."/>
            <person name="Nielsen K.F."/>
            <person name="Lyhne E.K."/>
            <person name="Kogle M.E."/>
            <person name="Kuo A."/>
            <person name="Riley R."/>
            <person name="Clum A."/>
            <person name="Nolan M."/>
            <person name="Lipzen A."/>
            <person name="Salamov A."/>
            <person name="Henrissat B."/>
            <person name="Wiebenga A."/>
            <person name="De Vries R.P."/>
            <person name="Grigoriev I.V."/>
            <person name="Mortensen U.H."/>
            <person name="Andersen M.R."/>
            <person name="Baker S.E."/>
        </authorList>
    </citation>
    <scope>NUCLEOTIDE SEQUENCE [LARGE SCALE GENOMIC DNA]</scope>
    <source>
        <strain evidence="1 2">CBS 115572</strain>
    </source>
</reference>
<dbReference type="AlphaFoldDB" id="A0A317VSB4"/>
<organism evidence="1 2">
    <name type="scientific">Aspergillus sclerotioniger CBS 115572</name>
    <dbReference type="NCBI Taxonomy" id="1450535"/>
    <lineage>
        <taxon>Eukaryota</taxon>
        <taxon>Fungi</taxon>
        <taxon>Dikarya</taxon>
        <taxon>Ascomycota</taxon>
        <taxon>Pezizomycotina</taxon>
        <taxon>Eurotiomycetes</taxon>
        <taxon>Eurotiomycetidae</taxon>
        <taxon>Eurotiales</taxon>
        <taxon>Aspergillaceae</taxon>
        <taxon>Aspergillus</taxon>
        <taxon>Aspergillus subgen. Circumdati</taxon>
    </lineage>
</organism>
<dbReference type="EMBL" id="MSFK01000027">
    <property type="protein sequence ID" value="PWY76459.1"/>
    <property type="molecule type" value="Genomic_DNA"/>
</dbReference>
<name>A0A317VSB4_9EURO</name>
<accession>A0A317VSB4</accession>
<proteinExistence type="predicted"/>
<comment type="caution">
    <text evidence="1">The sequence shown here is derived from an EMBL/GenBank/DDBJ whole genome shotgun (WGS) entry which is preliminary data.</text>
</comment>